<name>A0A8J2V915_9FLAO</name>
<gene>
    <name evidence="9" type="ORF">GCM10011312_07610</name>
</gene>
<dbReference type="NCBIfam" id="TIGR04128">
    <property type="entry name" value="exoso_Fjoh_1448"/>
    <property type="match status" value="1"/>
</dbReference>
<evidence type="ECO:0000256" key="2">
    <source>
        <dbReference type="ARBA" id="ARBA00022475"/>
    </source>
</evidence>
<dbReference type="GO" id="GO:0005886">
    <property type="term" value="C:plasma membrane"/>
    <property type="evidence" value="ECO:0007669"/>
    <property type="project" value="UniProtKB-SubCell"/>
</dbReference>
<reference evidence="9" key="1">
    <citation type="journal article" date="2014" name="Int. J. Syst. Evol. Microbiol.">
        <title>Complete genome sequence of Corynebacterium casei LMG S-19264T (=DSM 44701T), isolated from a smear-ripened cheese.</title>
        <authorList>
            <consortium name="US DOE Joint Genome Institute (JGI-PGF)"/>
            <person name="Walter F."/>
            <person name="Albersmeier A."/>
            <person name="Kalinowski J."/>
            <person name="Ruckert C."/>
        </authorList>
    </citation>
    <scope>NUCLEOTIDE SEQUENCE</scope>
    <source>
        <strain evidence="9">CGMCC 1.12924</strain>
    </source>
</reference>
<keyword evidence="10" id="KW-1185">Reference proteome</keyword>
<dbReference type="AlphaFoldDB" id="A0A8J2V915"/>
<evidence type="ECO:0000256" key="5">
    <source>
        <dbReference type="ARBA" id="ARBA00022801"/>
    </source>
</evidence>
<reference evidence="9" key="2">
    <citation type="submission" date="2020-09" db="EMBL/GenBank/DDBJ databases">
        <authorList>
            <person name="Sun Q."/>
            <person name="Zhou Y."/>
        </authorList>
    </citation>
    <scope>NUCLEOTIDE SEQUENCE</scope>
    <source>
        <strain evidence="9">CGMCC 1.12924</strain>
    </source>
</reference>
<evidence type="ECO:0000256" key="7">
    <source>
        <dbReference type="ARBA" id="ARBA00023136"/>
    </source>
</evidence>
<organism evidence="9 10">
    <name type="scientific">Planktosalinus lacus</name>
    <dbReference type="NCBI Taxonomy" id="1526573"/>
    <lineage>
        <taxon>Bacteria</taxon>
        <taxon>Pseudomonadati</taxon>
        <taxon>Bacteroidota</taxon>
        <taxon>Flavobacteriia</taxon>
        <taxon>Flavobacteriales</taxon>
        <taxon>Flavobacteriaceae</taxon>
        <taxon>Planktosalinus</taxon>
    </lineage>
</organism>
<comment type="caution">
    <text evidence="9">The sequence shown here is derived from an EMBL/GenBank/DDBJ whole genome shotgun (WGS) entry which is preliminary data.</text>
</comment>
<keyword evidence="2" id="KW-1003">Cell membrane</keyword>
<dbReference type="InterPro" id="IPR026392">
    <property type="entry name" value="Exo/Archaeosortase_dom"/>
</dbReference>
<comment type="subcellular location">
    <subcellularLocation>
        <location evidence="1">Cell membrane</location>
        <topology evidence="1">Multi-pass membrane protein</topology>
    </subcellularLocation>
</comment>
<dbReference type="NCBIfam" id="TIGR04178">
    <property type="entry name" value="exo_archaeo"/>
    <property type="match status" value="1"/>
</dbReference>
<feature type="transmembrane region" description="Helical" evidence="8">
    <location>
        <begin position="136"/>
        <end position="154"/>
    </location>
</feature>
<dbReference type="GO" id="GO:0008233">
    <property type="term" value="F:peptidase activity"/>
    <property type="evidence" value="ECO:0007669"/>
    <property type="project" value="UniProtKB-KW"/>
</dbReference>
<evidence type="ECO:0000256" key="3">
    <source>
        <dbReference type="ARBA" id="ARBA00022670"/>
    </source>
</evidence>
<evidence type="ECO:0000313" key="10">
    <source>
        <dbReference type="Proteomes" id="UP000652231"/>
    </source>
</evidence>
<dbReference type="Proteomes" id="UP000652231">
    <property type="component" value="Unassembled WGS sequence"/>
</dbReference>
<evidence type="ECO:0000256" key="4">
    <source>
        <dbReference type="ARBA" id="ARBA00022692"/>
    </source>
</evidence>
<proteinExistence type="predicted"/>
<evidence type="ECO:0000256" key="8">
    <source>
        <dbReference type="SAM" id="Phobius"/>
    </source>
</evidence>
<accession>A0A8J2V915</accession>
<dbReference type="EMBL" id="BMGK01000003">
    <property type="protein sequence ID" value="GGD86043.1"/>
    <property type="molecule type" value="Genomic_DNA"/>
</dbReference>
<dbReference type="InterPro" id="IPR019127">
    <property type="entry name" value="Exosortase"/>
</dbReference>
<evidence type="ECO:0000256" key="6">
    <source>
        <dbReference type="ARBA" id="ARBA00022989"/>
    </source>
</evidence>
<keyword evidence="6 8" id="KW-1133">Transmembrane helix</keyword>
<keyword evidence="3" id="KW-0645">Protease</keyword>
<keyword evidence="4 8" id="KW-0812">Transmembrane</keyword>
<dbReference type="Pfam" id="PF09721">
    <property type="entry name" value="Exosortase_EpsH"/>
    <property type="match status" value="1"/>
</dbReference>
<evidence type="ECO:0000256" key="1">
    <source>
        <dbReference type="ARBA" id="ARBA00004651"/>
    </source>
</evidence>
<feature type="transmembrane region" description="Helical" evidence="8">
    <location>
        <begin position="66"/>
        <end position="90"/>
    </location>
</feature>
<dbReference type="GO" id="GO:0006508">
    <property type="term" value="P:proteolysis"/>
    <property type="evidence" value="ECO:0007669"/>
    <property type="project" value="UniProtKB-KW"/>
</dbReference>
<sequence>MGTYVVLSLLYNAYLHFGKSETWYPDPVTHLVAKQTSIITTSVGYKAEIIPHENEASMKLLINDRYLARIVEGCNALSVMALFAAFIVAFHQKWKPTLLYIFVGAVLIYCANLFRIVLLAIALYEYPQYEKILHGVVFPAIIYGMVFLLWVLWVRRIPAKIVEDEKTV</sequence>
<feature type="transmembrane region" description="Helical" evidence="8">
    <location>
        <begin position="97"/>
        <end position="124"/>
    </location>
</feature>
<keyword evidence="5" id="KW-0378">Hydrolase</keyword>
<dbReference type="InterPro" id="IPR026323">
    <property type="entry name" value="Exosortase-related_prot_XrtF"/>
</dbReference>
<evidence type="ECO:0000313" key="9">
    <source>
        <dbReference type="EMBL" id="GGD86043.1"/>
    </source>
</evidence>
<protein>
    <submittedName>
        <fullName evidence="9">Exosortase family protein XrtF</fullName>
    </submittedName>
</protein>
<keyword evidence="7 8" id="KW-0472">Membrane</keyword>